<evidence type="ECO:0000313" key="1">
    <source>
        <dbReference type="EMBL" id="MPN07429.1"/>
    </source>
</evidence>
<dbReference type="AlphaFoldDB" id="A0A645F1X6"/>
<organism evidence="1">
    <name type="scientific">bioreactor metagenome</name>
    <dbReference type="NCBI Taxonomy" id="1076179"/>
    <lineage>
        <taxon>unclassified sequences</taxon>
        <taxon>metagenomes</taxon>
        <taxon>ecological metagenomes</taxon>
    </lineage>
</organism>
<accession>A0A645F1X6</accession>
<reference evidence="1" key="1">
    <citation type="submission" date="2019-08" db="EMBL/GenBank/DDBJ databases">
        <authorList>
            <person name="Kucharzyk K."/>
            <person name="Murdoch R.W."/>
            <person name="Higgins S."/>
            <person name="Loffler F."/>
        </authorList>
    </citation>
    <scope>NUCLEOTIDE SEQUENCE</scope>
</reference>
<dbReference type="EMBL" id="VSSQ01053404">
    <property type="protein sequence ID" value="MPN07429.1"/>
    <property type="molecule type" value="Genomic_DNA"/>
</dbReference>
<sequence length="106" mass="11606">MVVPPKQKGYFRIVHFQAGNLHGAARLLYVLVAEGQAKAGSPLLGGIEGVPALAQPFSGHANAFVSHGNNRHVLPRGRTKQQREWAAFRLQADPLVHRFNAVHQQV</sequence>
<name>A0A645F1X6_9ZZZZ</name>
<proteinExistence type="predicted"/>
<protein>
    <submittedName>
        <fullName evidence="1">Uncharacterized protein</fullName>
    </submittedName>
</protein>
<comment type="caution">
    <text evidence="1">The sequence shown here is derived from an EMBL/GenBank/DDBJ whole genome shotgun (WGS) entry which is preliminary data.</text>
</comment>
<gene>
    <name evidence="1" type="ORF">SDC9_154699</name>
</gene>